<accession>A0ABU9DFX1</accession>
<comment type="caution">
    <text evidence="5">The sequence shown here is derived from an EMBL/GenBank/DDBJ whole genome shotgun (WGS) entry which is preliminary data.</text>
</comment>
<dbReference type="PANTHER" id="PTHR42756">
    <property type="entry name" value="TRANSCRIPTIONAL REGULATOR, MARR"/>
    <property type="match status" value="1"/>
</dbReference>
<gene>
    <name evidence="5" type="ORF">WMW72_07590</name>
</gene>
<dbReference type="Gene3D" id="1.10.10.10">
    <property type="entry name" value="Winged helix-like DNA-binding domain superfamily/Winged helix DNA-binding domain"/>
    <property type="match status" value="1"/>
</dbReference>
<dbReference type="EMBL" id="JBBPCC010000003">
    <property type="protein sequence ID" value="MEK8127779.1"/>
    <property type="molecule type" value="Genomic_DNA"/>
</dbReference>
<dbReference type="Pfam" id="PF01047">
    <property type="entry name" value="MarR"/>
    <property type="match status" value="1"/>
</dbReference>
<reference evidence="5 6" key="1">
    <citation type="submission" date="2024-04" db="EMBL/GenBank/DDBJ databases">
        <title>draft genome sequnece of Paenibacillus filicis.</title>
        <authorList>
            <person name="Kim D.-U."/>
        </authorList>
    </citation>
    <scope>NUCLEOTIDE SEQUENCE [LARGE SCALE GENOMIC DNA]</scope>
    <source>
        <strain evidence="5 6">KACC14197</strain>
    </source>
</reference>
<evidence type="ECO:0000256" key="1">
    <source>
        <dbReference type="ARBA" id="ARBA00023015"/>
    </source>
</evidence>
<name>A0ABU9DFX1_9BACL</name>
<dbReference type="SMART" id="SM00347">
    <property type="entry name" value="HTH_MARR"/>
    <property type="match status" value="1"/>
</dbReference>
<protein>
    <submittedName>
        <fullName evidence="5">MarR family transcriptional regulator</fullName>
    </submittedName>
</protein>
<dbReference type="Proteomes" id="UP001469365">
    <property type="component" value="Unassembled WGS sequence"/>
</dbReference>
<dbReference type="RefSeq" id="WP_341414829.1">
    <property type="nucleotide sequence ID" value="NZ_JBBPCC010000003.1"/>
</dbReference>
<dbReference type="PANTHER" id="PTHR42756:SF1">
    <property type="entry name" value="TRANSCRIPTIONAL REPRESSOR OF EMRAB OPERON"/>
    <property type="match status" value="1"/>
</dbReference>
<proteinExistence type="predicted"/>
<keyword evidence="6" id="KW-1185">Reference proteome</keyword>
<evidence type="ECO:0000256" key="2">
    <source>
        <dbReference type="ARBA" id="ARBA00023125"/>
    </source>
</evidence>
<keyword evidence="1" id="KW-0805">Transcription regulation</keyword>
<keyword evidence="3" id="KW-0804">Transcription</keyword>
<sequence>MSPREPHIERFERSFFTLFRKLGPELGLPEHISLTGPQTMMLYTLRTMGPCPGGKLAQKMEVTPSAITVMIDRLVQQGFVERTHDGHDRRVVMLSITDQGMDVLQQLRVIRDEALKQYLAYVEPDELELFLAIFEKIVKKIEE</sequence>
<organism evidence="5 6">
    <name type="scientific">Paenibacillus filicis</name>
    <dbReference type="NCBI Taxonomy" id="669464"/>
    <lineage>
        <taxon>Bacteria</taxon>
        <taxon>Bacillati</taxon>
        <taxon>Bacillota</taxon>
        <taxon>Bacilli</taxon>
        <taxon>Bacillales</taxon>
        <taxon>Paenibacillaceae</taxon>
        <taxon>Paenibacillus</taxon>
    </lineage>
</organism>
<dbReference type="PROSITE" id="PS50995">
    <property type="entry name" value="HTH_MARR_2"/>
    <property type="match status" value="1"/>
</dbReference>
<feature type="domain" description="HTH marR-type" evidence="4">
    <location>
        <begin position="1"/>
        <end position="139"/>
    </location>
</feature>
<evidence type="ECO:0000259" key="4">
    <source>
        <dbReference type="PROSITE" id="PS50995"/>
    </source>
</evidence>
<keyword evidence="2" id="KW-0238">DNA-binding</keyword>
<evidence type="ECO:0000313" key="6">
    <source>
        <dbReference type="Proteomes" id="UP001469365"/>
    </source>
</evidence>
<dbReference type="SUPFAM" id="SSF46785">
    <property type="entry name" value="Winged helix' DNA-binding domain"/>
    <property type="match status" value="1"/>
</dbReference>
<evidence type="ECO:0000313" key="5">
    <source>
        <dbReference type="EMBL" id="MEK8127779.1"/>
    </source>
</evidence>
<dbReference type="InterPro" id="IPR036390">
    <property type="entry name" value="WH_DNA-bd_sf"/>
</dbReference>
<evidence type="ECO:0000256" key="3">
    <source>
        <dbReference type="ARBA" id="ARBA00023163"/>
    </source>
</evidence>
<dbReference type="InterPro" id="IPR036388">
    <property type="entry name" value="WH-like_DNA-bd_sf"/>
</dbReference>
<dbReference type="InterPro" id="IPR000835">
    <property type="entry name" value="HTH_MarR-typ"/>
</dbReference>